<dbReference type="InterPro" id="IPR018063">
    <property type="entry name" value="SAM_MeTrfase_RsmI_CS"/>
</dbReference>
<dbReference type="OrthoDB" id="9809084at2"/>
<dbReference type="PANTHER" id="PTHR46111">
    <property type="entry name" value="RIBOSOMAL RNA SMALL SUBUNIT METHYLTRANSFERASE I"/>
    <property type="match status" value="1"/>
</dbReference>
<proteinExistence type="inferred from homology"/>
<dbReference type="InterPro" id="IPR000878">
    <property type="entry name" value="4pyrrol_Mease"/>
</dbReference>
<feature type="domain" description="Tetrapyrrole methylase" evidence="7">
    <location>
        <begin position="1"/>
        <end position="206"/>
    </location>
</feature>
<dbReference type="InterPro" id="IPR008189">
    <property type="entry name" value="rRNA_ssu_MeTfrase_I"/>
</dbReference>
<evidence type="ECO:0000313" key="8">
    <source>
        <dbReference type="EMBL" id="TBR82481.1"/>
    </source>
</evidence>
<keyword evidence="3 6" id="KW-0489">Methyltransferase</keyword>
<comment type="function">
    <text evidence="6">Catalyzes the 2'-O-methylation of the ribose of cytidine 1402 (C1402) in 16S rRNA.</text>
</comment>
<keyword evidence="2 6" id="KW-0698">rRNA processing</keyword>
<keyword evidence="9" id="KW-1185">Reference proteome</keyword>
<evidence type="ECO:0000256" key="4">
    <source>
        <dbReference type="ARBA" id="ARBA00022679"/>
    </source>
</evidence>
<name>A0A4Q9JXL6_9BACT</name>
<keyword evidence="5 6" id="KW-0949">S-adenosyl-L-methionine</keyword>
<dbReference type="Proteomes" id="UP000292583">
    <property type="component" value="Unassembled WGS sequence"/>
</dbReference>
<dbReference type="RefSeq" id="WP_131163905.1">
    <property type="nucleotide sequence ID" value="NZ_QPGQ01000021.1"/>
</dbReference>
<organism evidence="8 9">
    <name type="scientific">Campylobacter novaezeelandiae</name>
    <dbReference type="NCBI Taxonomy" id="2267891"/>
    <lineage>
        <taxon>Bacteria</taxon>
        <taxon>Pseudomonadati</taxon>
        <taxon>Campylobacterota</taxon>
        <taxon>Epsilonproteobacteria</taxon>
        <taxon>Campylobacterales</taxon>
        <taxon>Campylobacteraceae</taxon>
        <taxon>Campylobacter</taxon>
    </lineage>
</organism>
<dbReference type="AlphaFoldDB" id="A0A4Q9JXL6"/>
<evidence type="ECO:0000256" key="2">
    <source>
        <dbReference type="ARBA" id="ARBA00022552"/>
    </source>
</evidence>
<dbReference type="Pfam" id="PF00590">
    <property type="entry name" value="TP_methylase"/>
    <property type="match status" value="1"/>
</dbReference>
<accession>A0A4Q9JXL6</accession>
<sequence length="278" mass="31972">MLYFIPTPIGNLSDISFRSLEILKICEIIICEDTRVCKSLISFLNSKFNVQIKPKKFISLHTHNETQFFKNITLDFFDKNIAYMSDAGMPGISDPGSSLIKYALNHNLSYEVLPGANAALVALVSSGFCKKEFIFMGFLSNKGKERQKDIEKLLNNPYPSIVYESPKRILSLIETIVNLEETREIFIMKEISKKFETKLRANAKDLFEILKNTNLKGEWVVVLKEKDQEEQMNFLCEKDILELDLPLKTKSKLLSKIYGKNSKELYKKLLLSQDGIKY</sequence>
<evidence type="ECO:0000256" key="5">
    <source>
        <dbReference type="ARBA" id="ARBA00022691"/>
    </source>
</evidence>
<dbReference type="GO" id="GO:0005737">
    <property type="term" value="C:cytoplasm"/>
    <property type="evidence" value="ECO:0007669"/>
    <property type="project" value="UniProtKB-SubCell"/>
</dbReference>
<keyword evidence="4 6" id="KW-0808">Transferase</keyword>
<evidence type="ECO:0000256" key="1">
    <source>
        <dbReference type="ARBA" id="ARBA00022490"/>
    </source>
</evidence>
<evidence type="ECO:0000256" key="3">
    <source>
        <dbReference type="ARBA" id="ARBA00022603"/>
    </source>
</evidence>
<dbReference type="Gene3D" id="3.30.950.10">
    <property type="entry name" value="Methyltransferase, Cobalt-precorrin-4 Transmethylase, Domain 2"/>
    <property type="match status" value="1"/>
</dbReference>
<comment type="caution">
    <text evidence="8">The sequence shown here is derived from an EMBL/GenBank/DDBJ whole genome shotgun (WGS) entry which is preliminary data.</text>
</comment>
<dbReference type="InterPro" id="IPR014776">
    <property type="entry name" value="4pyrrole_Mease_sub2"/>
</dbReference>
<dbReference type="GO" id="GO:0070677">
    <property type="term" value="F:rRNA (cytosine-2'-O-)-methyltransferase activity"/>
    <property type="evidence" value="ECO:0007669"/>
    <property type="project" value="UniProtKB-UniRule"/>
</dbReference>
<dbReference type="InterPro" id="IPR014777">
    <property type="entry name" value="4pyrrole_Mease_sub1"/>
</dbReference>
<dbReference type="CDD" id="cd11648">
    <property type="entry name" value="RsmI"/>
    <property type="match status" value="1"/>
</dbReference>
<keyword evidence="1 6" id="KW-0963">Cytoplasm</keyword>
<evidence type="ECO:0000313" key="9">
    <source>
        <dbReference type="Proteomes" id="UP000292583"/>
    </source>
</evidence>
<dbReference type="PIRSF" id="PIRSF005917">
    <property type="entry name" value="MTase_YraL"/>
    <property type="match status" value="1"/>
</dbReference>
<dbReference type="PANTHER" id="PTHR46111:SF1">
    <property type="entry name" value="RIBOSOMAL RNA SMALL SUBUNIT METHYLTRANSFERASE I"/>
    <property type="match status" value="1"/>
</dbReference>
<gene>
    <name evidence="6 8" type="primary">rsmI</name>
    <name evidence="8" type="ORF">DU473_01180</name>
</gene>
<reference evidence="8 9" key="1">
    <citation type="submission" date="2018-07" db="EMBL/GenBank/DDBJ databases">
        <title>Campylobacter zealandensis sp. nov., isolated from birds and water in New Zealand.</title>
        <authorList>
            <person name="Wilkinson D.A."/>
            <person name="Biggs P.J."/>
            <person name="French N.P."/>
            <person name="Midwinter A.C."/>
        </authorList>
    </citation>
    <scope>NUCLEOTIDE SEQUENCE [LARGE SCALE GENOMIC DNA]</scope>
    <source>
        <strain evidence="8 9">B423b</strain>
    </source>
</reference>
<evidence type="ECO:0000256" key="6">
    <source>
        <dbReference type="HAMAP-Rule" id="MF_01877"/>
    </source>
</evidence>
<dbReference type="EMBL" id="QPGR01000001">
    <property type="protein sequence ID" value="TBR82481.1"/>
    <property type="molecule type" value="Genomic_DNA"/>
</dbReference>
<dbReference type="SUPFAM" id="SSF53790">
    <property type="entry name" value="Tetrapyrrole methylase"/>
    <property type="match status" value="1"/>
</dbReference>
<evidence type="ECO:0000259" key="7">
    <source>
        <dbReference type="Pfam" id="PF00590"/>
    </source>
</evidence>
<comment type="similarity">
    <text evidence="6">Belongs to the methyltransferase superfamily. RsmI family.</text>
</comment>
<comment type="catalytic activity">
    <reaction evidence="6">
        <text>cytidine(1402) in 16S rRNA + S-adenosyl-L-methionine = 2'-O-methylcytidine(1402) in 16S rRNA + S-adenosyl-L-homocysteine + H(+)</text>
        <dbReference type="Rhea" id="RHEA:42924"/>
        <dbReference type="Rhea" id="RHEA-COMP:10285"/>
        <dbReference type="Rhea" id="RHEA-COMP:10286"/>
        <dbReference type="ChEBI" id="CHEBI:15378"/>
        <dbReference type="ChEBI" id="CHEBI:57856"/>
        <dbReference type="ChEBI" id="CHEBI:59789"/>
        <dbReference type="ChEBI" id="CHEBI:74495"/>
        <dbReference type="ChEBI" id="CHEBI:82748"/>
        <dbReference type="EC" id="2.1.1.198"/>
    </reaction>
</comment>
<dbReference type="NCBIfam" id="TIGR00096">
    <property type="entry name" value="16S rRNA (cytidine(1402)-2'-O)-methyltransferase"/>
    <property type="match status" value="1"/>
</dbReference>
<protein>
    <recommendedName>
        <fullName evidence="6">Ribosomal RNA small subunit methyltransferase I</fullName>
        <ecNumber evidence="6">2.1.1.198</ecNumber>
    </recommendedName>
    <alternativeName>
        <fullName evidence="6">16S rRNA 2'-O-ribose C1402 methyltransferase</fullName>
    </alternativeName>
    <alternativeName>
        <fullName evidence="6">rRNA (cytidine-2'-O-)-methyltransferase RsmI</fullName>
    </alternativeName>
</protein>
<comment type="subcellular location">
    <subcellularLocation>
        <location evidence="6">Cytoplasm</location>
    </subcellularLocation>
</comment>
<dbReference type="InterPro" id="IPR035996">
    <property type="entry name" value="4pyrrol_Methylase_sf"/>
</dbReference>
<dbReference type="HAMAP" id="MF_01877">
    <property type="entry name" value="16SrRNA_methyltr_I"/>
    <property type="match status" value="1"/>
</dbReference>
<dbReference type="Gene3D" id="3.40.1010.10">
    <property type="entry name" value="Cobalt-precorrin-4 Transmethylase, Domain 1"/>
    <property type="match status" value="1"/>
</dbReference>
<dbReference type="PROSITE" id="PS01296">
    <property type="entry name" value="RSMI"/>
    <property type="match status" value="1"/>
</dbReference>
<dbReference type="EC" id="2.1.1.198" evidence="6"/>